<comment type="similarity">
    <text evidence="3">Belongs to the peptidase M50B family.</text>
</comment>
<evidence type="ECO:0000256" key="8">
    <source>
        <dbReference type="ARBA" id="ARBA00022801"/>
    </source>
</evidence>
<keyword evidence="6 13" id="KW-0812">Transmembrane</keyword>
<evidence type="ECO:0000256" key="9">
    <source>
        <dbReference type="ARBA" id="ARBA00022833"/>
    </source>
</evidence>
<sequence length="234" mass="24999">MTAAGAALTLLDGDVAIISGTILFVLAGWAVTLCLHEFGHAAVAYRGGDFSVRDKGYLTLDIRRYTHPVLSIVLPLVLLVFGGLPLPGGAVWINHYALRSKKVESLVSLAGPVANLLIGILLALVVTVFSPPLALAAAISFLAMLQVIAFVLNILPIPGLDGWGVIEPYLSPKAQHVGAQARPWAPLVLFAVLISFREVNYLFFEAAGFAFEAVGGDPRLADFGRAAFMFWLYL</sequence>
<dbReference type="EMBL" id="FNCC01000004">
    <property type="protein sequence ID" value="SDF91953.1"/>
    <property type="molecule type" value="Genomic_DNA"/>
</dbReference>
<accession>A0A1G7Q0G8</accession>
<feature type="transmembrane region" description="Helical" evidence="13">
    <location>
        <begin position="69"/>
        <end position="93"/>
    </location>
</feature>
<evidence type="ECO:0000256" key="2">
    <source>
        <dbReference type="ARBA" id="ARBA00004651"/>
    </source>
</evidence>
<dbReference type="GO" id="GO:0006508">
    <property type="term" value="P:proteolysis"/>
    <property type="evidence" value="ECO:0007669"/>
    <property type="project" value="UniProtKB-KW"/>
</dbReference>
<keyword evidence="8" id="KW-0378">Hydrolase</keyword>
<evidence type="ECO:0000256" key="13">
    <source>
        <dbReference type="SAM" id="Phobius"/>
    </source>
</evidence>
<name>A0A1G7Q0G8_9PSEU</name>
<protein>
    <submittedName>
        <fullName evidence="14">Zn-dependent protease (Includes SpoIVFB)</fullName>
    </submittedName>
</protein>
<proteinExistence type="inferred from homology"/>
<evidence type="ECO:0000256" key="3">
    <source>
        <dbReference type="ARBA" id="ARBA00007931"/>
    </source>
</evidence>
<comment type="cofactor">
    <cofactor evidence="1">
        <name>Zn(2+)</name>
        <dbReference type="ChEBI" id="CHEBI:29105"/>
    </cofactor>
</comment>
<dbReference type="Proteomes" id="UP000199623">
    <property type="component" value="Unassembled WGS sequence"/>
</dbReference>
<evidence type="ECO:0000256" key="10">
    <source>
        <dbReference type="ARBA" id="ARBA00022989"/>
    </source>
</evidence>
<feature type="transmembrane region" description="Helical" evidence="13">
    <location>
        <begin position="105"/>
        <end position="126"/>
    </location>
</feature>
<keyword evidence="9" id="KW-0862">Zinc</keyword>
<evidence type="ECO:0000256" key="5">
    <source>
        <dbReference type="ARBA" id="ARBA00022670"/>
    </source>
</evidence>
<evidence type="ECO:0000256" key="11">
    <source>
        <dbReference type="ARBA" id="ARBA00023049"/>
    </source>
</evidence>
<keyword evidence="11" id="KW-0482">Metalloprotease</keyword>
<dbReference type="GO" id="GO:0046872">
    <property type="term" value="F:metal ion binding"/>
    <property type="evidence" value="ECO:0007669"/>
    <property type="project" value="UniProtKB-KW"/>
</dbReference>
<evidence type="ECO:0000256" key="12">
    <source>
        <dbReference type="ARBA" id="ARBA00023136"/>
    </source>
</evidence>
<evidence type="ECO:0000313" key="15">
    <source>
        <dbReference type="Proteomes" id="UP000199623"/>
    </source>
</evidence>
<dbReference type="GO" id="GO:0008237">
    <property type="term" value="F:metallopeptidase activity"/>
    <property type="evidence" value="ECO:0007669"/>
    <property type="project" value="UniProtKB-KW"/>
</dbReference>
<keyword evidence="12 13" id="KW-0472">Membrane</keyword>
<keyword evidence="4" id="KW-1003">Cell membrane</keyword>
<evidence type="ECO:0000256" key="1">
    <source>
        <dbReference type="ARBA" id="ARBA00001947"/>
    </source>
</evidence>
<dbReference type="STRING" id="200378.SAMN05216553_104178"/>
<evidence type="ECO:0000256" key="6">
    <source>
        <dbReference type="ARBA" id="ARBA00022692"/>
    </source>
</evidence>
<comment type="subcellular location">
    <subcellularLocation>
        <location evidence="2">Cell membrane</location>
        <topology evidence="2">Multi-pass membrane protein</topology>
    </subcellularLocation>
</comment>
<dbReference type="InterPro" id="IPR052348">
    <property type="entry name" value="Metallopeptidase_M50B"/>
</dbReference>
<keyword evidence="10 13" id="KW-1133">Transmembrane helix</keyword>
<dbReference type="CDD" id="cd06158">
    <property type="entry name" value="S2P-M50_like_1"/>
    <property type="match status" value="1"/>
</dbReference>
<dbReference type="GO" id="GO:0005886">
    <property type="term" value="C:plasma membrane"/>
    <property type="evidence" value="ECO:0007669"/>
    <property type="project" value="UniProtKB-SubCell"/>
</dbReference>
<evidence type="ECO:0000313" key="14">
    <source>
        <dbReference type="EMBL" id="SDF91953.1"/>
    </source>
</evidence>
<dbReference type="AlphaFoldDB" id="A0A1G7Q0G8"/>
<reference evidence="15" key="1">
    <citation type="submission" date="2016-10" db="EMBL/GenBank/DDBJ databases">
        <authorList>
            <person name="Varghese N."/>
            <person name="Submissions S."/>
        </authorList>
    </citation>
    <scope>NUCLEOTIDE SEQUENCE [LARGE SCALE GENOMIC DNA]</scope>
    <source>
        <strain evidence="15">CGMCC 4.3506</strain>
    </source>
</reference>
<keyword evidence="7" id="KW-0479">Metal-binding</keyword>
<feature type="transmembrane region" description="Helical" evidence="13">
    <location>
        <begin position="15"/>
        <end position="36"/>
    </location>
</feature>
<dbReference type="PANTHER" id="PTHR35864">
    <property type="entry name" value="ZINC METALLOPROTEASE MJ0611-RELATED"/>
    <property type="match status" value="1"/>
</dbReference>
<keyword evidence="15" id="KW-1185">Reference proteome</keyword>
<dbReference type="PANTHER" id="PTHR35864:SF1">
    <property type="entry name" value="ZINC METALLOPROTEASE YWHC-RELATED"/>
    <property type="match status" value="1"/>
</dbReference>
<evidence type="ECO:0000256" key="4">
    <source>
        <dbReference type="ARBA" id="ARBA00022475"/>
    </source>
</evidence>
<feature type="transmembrane region" description="Helical" evidence="13">
    <location>
        <begin position="133"/>
        <end position="157"/>
    </location>
</feature>
<gene>
    <name evidence="14" type="ORF">SAMN05216553_104178</name>
</gene>
<dbReference type="InterPro" id="IPR044537">
    <property type="entry name" value="Rip2-like"/>
</dbReference>
<keyword evidence="5 14" id="KW-0645">Protease</keyword>
<evidence type="ECO:0000256" key="7">
    <source>
        <dbReference type="ARBA" id="ARBA00022723"/>
    </source>
</evidence>
<organism evidence="14 15">
    <name type="scientific">Lentzea fradiae</name>
    <dbReference type="NCBI Taxonomy" id="200378"/>
    <lineage>
        <taxon>Bacteria</taxon>
        <taxon>Bacillati</taxon>
        <taxon>Actinomycetota</taxon>
        <taxon>Actinomycetes</taxon>
        <taxon>Pseudonocardiales</taxon>
        <taxon>Pseudonocardiaceae</taxon>
        <taxon>Lentzea</taxon>
    </lineage>
</organism>